<reference evidence="2" key="1">
    <citation type="submission" date="2020-03" db="EMBL/GenBank/DDBJ databases">
        <authorList>
            <person name="Weist P."/>
        </authorList>
    </citation>
    <scope>NUCLEOTIDE SEQUENCE</scope>
</reference>
<dbReference type="EMBL" id="CADEAL010000499">
    <property type="protein sequence ID" value="CAB1421011.1"/>
    <property type="molecule type" value="Genomic_DNA"/>
</dbReference>
<keyword evidence="3" id="KW-1185">Reference proteome</keyword>
<comment type="caution">
    <text evidence="2">The sequence shown here is derived from an EMBL/GenBank/DDBJ whole genome shotgun (WGS) entry which is preliminary data.</text>
</comment>
<feature type="region of interest" description="Disordered" evidence="1">
    <location>
        <begin position="35"/>
        <end position="57"/>
    </location>
</feature>
<feature type="compositionally biased region" description="Basic and acidic residues" evidence="1">
    <location>
        <begin position="38"/>
        <end position="48"/>
    </location>
</feature>
<dbReference type="Proteomes" id="UP001153269">
    <property type="component" value="Unassembled WGS sequence"/>
</dbReference>
<name>A0A9N7TXM2_PLEPL</name>
<protein>
    <submittedName>
        <fullName evidence="2">Uncharacterized protein</fullName>
    </submittedName>
</protein>
<evidence type="ECO:0000313" key="3">
    <source>
        <dbReference type="Proteomes" id="UP001153269"/>
    </source>
</evidence>
<feature type="region of interest" description="Disordered" evidence="1">
    <location>
        <begin position="83"/>
        <end position="121"/>
    </location>
</feature>
<evidence type="ECO:0000313" key="2">
    <source>
        <dbReference type="EMBL" id="CAB1421011.1"/>
    </source>
</evidence>
<dbReference type="AlphaFoldDB" id="A0A9N7TXM2"/>
<proteinExistence type="predicted"/>
<accession>A0A9N7TXM2</accession>
<sequence>MCLELFGRENKGVATLWSHLQPSTVLYAVKESWLTPRSSEECQRRGEGGGESAGLTTPRLRFGKFVSHIDCVHLRPWEPGGGVSRSPYHSITASALDAQPAGGGDSWTHPQPPGVRGAGAP</sequence>
<organism evidence="2 3">
    <name type="scientific">Pleuronectes platessa</name>
    <name type="common">European plaice</name>
    <dbReference type="NCBI Taxonomy" id="8262"/>
    <lineage>
        <taxon>Eukaryota</taxon>
        <taxon>Metazoa</taxon>
        <taxon>Chordata</taxon>
        <taxon>Craniata</taxon>
        <taxon>Vertebrata</taxon>
        <taxon>Euteleostomi</taxon>
        <taxon>Actinopterygii</taxon>
        <taxon>Neopterygii</taxon>
        <taxon>Teleostei</taxon>
        <taxon>Neoteleostei</taxon>
        <taxon>Acanthomorphata</taxon>
        <taxon>Carangaria</taxon>
        <taxon>Pleuronectiformes</taxon>
        <taxon>Pleuronectoidei</taxon>
        <taxon>Pleuronectidae</taxon>
        <taxon>Pleuronectes</taxon>
    </lineage>
</organism>
<evidence type="ECO:0000256" key="1">
    <source>
        <dbReference type="SAM" id="MobiDB-lite"/>
    </source>
</evidence>
<gene>
    <name evidence="2" type="ORF">PLEPLA_LOCUS8892</name>
</gene>